<feature type="compositionally biased region" description="Basic and acidic residues" evidence="1">
    <location>
        <begin position="251"/>
        <end position="260"/>
    </location>
</feature>
<protein>
    <recommendedName>
        <fullName evidence="5">WG repeat-containing protein</fullName>
    </recommendedName>
</protein>
<name>A0AAU9CDC1_9BACT</name>
<dbReference type="KEGG" id="fax:FUAX_02000"/>
<keyword evidence="2" id="KW-0732">Signal</keyword>
<reference evidence="3 4" key="1">
    <citation type="submission" date="2021-12" db="EMBL/GenBank/DDBJ databases">
        <title>Genome sequencing of bacteria with rrn-lacking chromosome and rrn-plasmid.</title>
        <authorList>
            <person name="Anda M."/>
            <person name="Iwasaki W."/>
        </authorList>
    </citation>
    <scope>NUCLEOTIDE SEQUENCE [LARGE SCALE GENOMIC DNA]</scope>
    <source>
        <strain evidence="3 4">DSM 100852</strain>
    </source>
</reference>
<evidence type="ECO:0000313" key="4">
    <source>
        <dbReference type="Proteomes" id="UP001348817"/>
    </source>
</evidence>
<dbReference type="AlphaFoldDB" id="A0AAU9CDC1"/>
<feature type="chain" id="PRO_5043706455" description="WG repeat-containing protein" evidence="2">
    <location>
        <begin position="37"/>
        <end position="851"/>
    </location>
</feature>
<organism evidence="3 4">
    <name type="scientific">Fulvitalea axinellae</name>
    <dbReference type="NCBI Taxonomy" id="1182444"/>
    <lineage>
        <taxon>Bacteria</taxon>
        <taxon>Pseudomonadati</taxon>
        <taxon>Bacteroidota</taxon>
        <taxon>Cytophagia</taxon>
        <taxon>Cytophagales</taxon>
        <taxon>Persicobacteraceae</taxon>
        <taxon>Fulvitalea</taxon>
    </lineage>
</organism>
<feature type="compositionally biased region" description="Basic and acidic residues" evidence="1">
    <location>
        <begin position="204"/>
        <end position="219"/>
    </location>
</feature>
<dbReference type="EMBL" id="AP025314">
    <property type="protein sequence ID" value="BDD07768.1"/>
    <property type="molecule type" value="Genomic_DNA"/>
</dbReference>
<dbReference type="PANTHER" id="PTHR37841:SF1">
    <property type="entry name" value="DUF3298 DOMAIN-CONTAINING PROTEIN"/>
    <property type="match status" value="1"/>
</dbReference>
<accession>A0AAU9CDC1</accession>
<dbReference type="InterPro" id="IPR032774">
    <property type="entry name" value="WG_beta_rep"/>
</dbReference>
<evidence type="ECO:0000256" key="1">
    <source>
        <dbReference type="SAM" id="MobiDB-lite"/>
    </source>
</evidence>
<dbReference type="Proteomes" id="UP001348817">
    <property type="component" value="Chromosome"/>
</dbReference>
<dbReference type="Pfam" id="PF14903">
    <property type="entry name" value="WG_beta_rep"/>
    <property type="match status" value="2"/>
</dbReference>
<dbReference type="PANTHER" id="PTHR37841">
    <property type="entry name" value="GLR2918 PROTEIN"/>
    <property type="match status" value="1"/>
</dbReference>
<feature type="signal peptide" evidence="2">
    <location>
        <begin position="1"/>
        <end position="36"/>
    </location>
</feature>
<evidence type="ECO:0000313" key="3">
    <source>
        <dbReference type="EMBL" id="BDD07768.1"/>
    </source>
</evidence>
<proteinExistence type="predicted"/>
<evidence type="ECO:0008006" key="5">
    <source>
        <dbReference type="Google" id="ProtNLM"/>
    </source>
</evidence>
<keyword evidence="4" id="KW-1185">Reference proteome</keyword>
<gene>
    <name evidence="3" type="ORF">FUAX_02000</name>
</gene>
<sequence>MYSFSTPYKHTAMKPQAFCTFLLYVFYALASSLAFAQEDNKAYNNWTDNYSIASTDANAEGTVLKNIKFSAKYTQTRRTPTTFRAEVTFSVRYDINGYRYQGQVYPISYPAFKYLGGSSGFLPFGLKAKATLANGKTEVFQLAKGLTKYFDIASGHEKPKLLSDFAIRKIVILNESLKQPAVEEKITQYQKEQKQKEEKKAKILVAKKGDNKETDDGPTPKKVITLNPVAKKSGSSSRGKTDNGGRVGNGRKTDSRETFQDKAELANREAHIKARNAMVANRNKAYAIENASARFSSIMNTWAKERDFYGAVRSLSRIESRSIQGIIAEVRQKSQALDQTYAQRAADQHNRINQMSAQNASQAKNATEAQFNSTITNLSHMIAKSNLEKDRREAQRTLLAQQNSAIKELVKDFEDRIRPQREKYLQLAALSVTQAEEDYYLTYYNYNTCLENNAYQILQGQAPCHEPKLEAPNPDAKYDAQTYYEAYRRKKKSPLQGMDPAAFTMLELAIEADPNQPVWLRERATDEQLDYHDQLSILSRSLDLAPDDAETKKAYEKVLGDIRTEENKTKQFLTRKPDYDWDAHSGLMQVICERKVVYVNPQGEIMLNLNDKSTFPKGIVLARTGEQFNQGLLAVQDKKTGNWGYIKPSGEIVIPLKLPVVDAFHDGLAAIRDPKSNLVGFINLKGQLAVPCRFERAEHFSEGLCFVRAPYENKGYFINKRGARAFKKGYHLAGPFKNGTSVVTQIGSGLMGAGDKEWHIDTSGNKLNGKKYSTAYPYNKEGYAVVGNEQFARGIRWFMVDRAGKKTHEGTFENRPKFIAGQAEVNLGGTFKKKMAIIDMRGKIIKKMFEE</sequence>
<evidence type="ECO:0000256" key="2">
    <source>
        <dbReference type="SAM" id="SignalP"/>
    </source>
</evidence>
<feature type="region of interest" description="Disordered" evidence="1">
    <location>
        <begin position="204"/>
        <end position="260"/>
    </location>
</feature>